<comment type="similarity">
    <text evidence="1 5">Belongs to the UDP-glycosyltransferase family.</text>
</comment>
<evidence type="ECO:0000256" key="3">
    <source>
        <dbReference type="ARBA" id="ARBA00022679"/>
    </source>
</evidence>
<dbReference type="CDD" id="cd03784">
    <property type="entry name" value="GT1_Gtf-like"/>
    <property type="match status" value="1"/>
</dbReference>
<reference evidence="8" key="1">
    <citation type="submission" date="2016-11" db="UniProtKB">
        <authorList>
            <consortium name="WormBaseParasite"/>
        </authorList>
    </citation>
    <scope>IDENTIFICATION</scope>
</reference>
<dbReference type="eggNOG" id="KOG1192">
    <property type="taxonomic scope" value="Eukaryota"/>
</dbReference>
<dbReference type="GO" id="GO:0016020">
    <property type="term" value="C:membrane"/>
    <property type="evidence" value="ECO:0007669"/>
    <property type="project" value="UniProtKB-SubCell"/>
</dbReference>
<dbReference type="PANTHER" id="PTHR48043:SF119">
    <property type="entry name" value="UDP-GLUCURONOSYLTRANSFERASE"/>
    <property type="match status" value="1"/>
</dbReference>
<comment type="catalytic activity">
    <reaction evidence="4 6">
        <text>glucuronate acceptor + UDP-alpha-D-glucuronate = acceptor beta-D-glucuronoside + UDP + H(+)</text>
        <dbReference type="Rhea" id="RHEA:21032"/>
        <dbReference type="ChEBI" id="CHEBI:15378"/>
        <dbReference type="ChEBI" id="CHEBI:58052"/>
        <dbReference type="ChEBI" id="CHEBI:58223"/>
        <dbReference type="ChEBI" id="CHEBI:132367"/>
        <dbReference type="ChEBI" id="CHEBI:132368"/>
        <dbReference type="EC" id="2.4.1.17"/>
    </reaction>
</comment>
<evidence type="ECO:0000256" key="2">
    <source>
        <dbReference type="ARBA" id="ARBA00022676"/>
    </source>
</evidence>
<keyword evidence="3 5" id="KW-0808">Transferase</keyword>
<evidence type="ECO:0000256" key="4">
    <source>
        <dbReference type="ARBA" id="ARBA00047475"/>
    </source>
</evidence>
<evidence type="ECO:0000256" key="5">
    <source>
        <dbReference type="RuleBase" id="RU003718"/>
    </source>
</evidence>
<dbReference type="AlphaFoldDB" id="A0A1I7S0I3"/>
<evidence type="ECO:0000256" key="6">
    <source>
        <dbReference type="RuleBase" id="RU362059"/>
    </source>
</evidence>
<dbReference type="InterPro" id="IPR035595">
    <property type="entry name" value="UDP_glycos_trans_CS"/>
</dbReference>
<dbReference type="Gene3D" id="3.40.50.2000">
    <property type="entry name" value="Glycogen Phosphorylase B"/>
    <property type="match status" value="1"/>
</dbReference>
<proteinExistence type="inferred from homology"/>
<dbReference type="SUPFAM" id="SSF53756">
    <property type="entry name" value="UDP-Glycosyltransferase/glycogen phosphorylase"/>
    <property type="match status" value="1"/>
</dbReference>
<evidence type="ECO:0000313" key="7">
    <source>
        <dbReference type="Proteomes" id="UP000095284"/>
    </source>
</evidence>
<accession>A0A1I7S0I3</accession>
<dbReference type="InterPro" id="IPR002213">
    <property type="entry name" value="UDP_glucos_trans"/>
</dbReference>
<name>A0A1I7S0I3_BURXY</name>
<dbReference type="WBParaSite" id="BXY_0650700.1">
    <property type="protein sequence ID" value="BXY_0650700.1"/>
    <property type="gene ID" value="BXY_0650700"/>
</dbReference>
<organism evidence="7 8">
    <name type="scientific">Bursaphelenchus xylophilus</name>
    <name type="common">Pinewood nematode worm</name>
    <name type="synonym">Aphelenchoides xylophilus</name>
    <dbReference type="NCBI Taxonomy" id="6326"/>
    <lineage>
        <taxon>Eukaryota</taxon>
        <taxon>Metazoa</taxon>
        <taxon>Ecdysozoa</taxon>
        <taxon>Nematoda</taxon>
        <taxon>Chromadorea</taxon>
        <taxon>Rhabditida</taxon>
        <taxon>Tylenchina</taxon>
        <taxon>Tylenchomorpha</taxon>
        <taxon>Aphelenchoidea</taxon>
        <taxon>Aphelenchoididae</taxon>
        <taxon>Bursaphelenchus</taxon>
    </lineage>
</organism>
<dbReference type="Pfam" id="PF00201">
    <property type="entry name" value="UDPGT"/>
    <property type="match status" value="1"/>
</dbReference>
<dbReference type="Proteomes" id="UP000095284">
    <property type="component" value="Unplaced"/>
</dbReference>
<sequence>MRHYSTALKNAGYDVTVLDTSNEKPKQYPGVSVKQFYIPPDFSGRKEAIIRFLTKPYNGFSMVNAQVDGNKFMMELIEQKWGELSALLATPYDLIVIDDIPCVHCAVISSVLNRIHGSKVVLFSTTKPLDYNMILLGLTKSIAISPYIFTVMPRNSDDIMDFRKFKDRISNIKLWVYEIYGFLMTDEASTISSANYLGLPAFQWSSFYQKIGLSVIESIDYNIWPIPTLPMIKHTGIHCERPNFSKIPQDLKVFIEDPASKGTIYIAFGSYIDFTYAPEHLIEALVNGVQRLSEYRVVVSVKINGTKIAKQPYVRYVEWSPQIEILSHPKTKAFLTHGGLKSIKESICAKVPIVIMPLFAEQSANAQLVGKARIGRILNKFTVNEHVFAEEIKTAAKDPVYKKNIVKMHDLWTERPISQLDEVPHPDFSGQLKINTNVGCVEMQKNAVGGAYEA</sequence>
<dbReference type="PROSITE" id="PS00375">
    <property type="entry name" value="UDPGT"/>
    <property type="match status" value="1"/>
</dbReference>
<evidence type="ECO:0000313" key="8">
    <source>
        <dbReference type="WBParaSite" id="BXY_0650700.1"/>
    </source>
</evidence>
<protein>
    <recommendedName>
        <fullName evidence="6">UDP-glucuronosyltransferase</fullName>
        <ecNumber evidence="6">2.4.1.17</ecNumber>
    </recommendedName>
</protein>
<dbReference type="GO" id="GO:0015020">
    <property type="term" value="F:glucuronosyltransferase activity"/>
    <property type="evidence" value="ECO:0007669"/>
    <property type="project" value="UniProtKB-EC"/>
</dbReference>
<dbReference type="InterPro" id="IPR050271">
    <property type="entry name" value="UDP-glycosyltransferase"/>
</dbReference>
<evidence type="ECO:0000256" key="1">
    <source>
        <dbReference type="ARBA" id="ARBA00009995"/>
    </source>
</evidence>
<dbReference type="EC" id="2.4.1.17" evidence="6"/>
<dbReference type="PANTHER" id="PTHR48043">
    <property type="entry name" value="EG:EG0003.4 PROTEIN-RELATED"/>
    <property type="match status" value="1"/>
</dbReference>
<comment type="subcellular location">
    <subcellularLocation>
        <location evidence="6">Membrane</location>
        <topology evidence="6">Single-pass membrane protein</topology>
    </subcellularLocation>
</comment>
<keyword evidence="2 5" id="KW-0328">Glycosyltransferase</keyword>